<proteinExistence type="predicted"/>
<protein>
    <submittedName>
        <fullName evidence="2">DUF1700 domain-containing protein</fullName>
    </submittedName>
</protein>
<organism evidence="2 3">
    <name type="scientific">Anaerosacchariphilus hominis</name>
    <dbReference type="NCBI Taxonomy" id="2763017"/>
    <lineage>
        <taxon>Bacteria</taxon>
        <taxon>Bacillati</taxon>
        <taxon>Bacillota</taxon>
        <taxon>Clostridia</taxon>
        <taxon>Lachnospirales</taxon>
        <taxon>Lachnospiraceae</taxon>
        <taxon>Anaerosacchariphilus</taxon>
    </lineage>
</organism>
<accession>A0A923RKY6</accession>
<feature type="transmembrane region" description="Helical" evidence="1">
    <location>
        <begin position="111"/>
        <end position="132"/>
    </location>
</feature>
<dbReference type="Proteomes" id="UP000649345">
    <property type="component" value="Unassembled WGS sequence"/>
</dbReference>
<evidence type="ECO:0000313" key="3">
    <source>
        <dbReference type="Proteomes" id="UP000649345"/>
    </source>
</evidence>
<dbReference type="Pfam" id="PF22564">
    <property type="entry name" value="HAAS"/>
    <property type="match status" value="1"/>
</dbReference>
<feature type="transmembrane region" description="Helical" evidence="1">
    <location>
        <begin position="138"/>
        <end position="160"/>
    </location>
</feature>
<dbReference type="EMBL" id="JACOOR010000002">
    <property type="protein sequence ID" value="MBC5658672.1"/>
    <property type="molecule type" value="Genomic_DNA"/>
</dbReference>
<keyword evidence="3" id="KW-1185">Reference proteome</keyword>
<dbReference type="AlphaFoldDB" id="A0A923RKY6"/>
<keyword evidence="1" id="KW-1133">Transmembrane helix</keyword>
<evidence type="ECO:0000256" key="1">
    <source>
        <dbReference type="SAM" id="Phobius"/>
    </source>
</evidence>
<comment type="caution">
    <text evidence="2">The sequence shown here is derived from an EMBL/GenBank/DDBJ whole genome shotgun (WGS) entry which is preliminary data.</text>
</comment>
<keyword evidence="1" id="KW-0812">Transmembrane</keyword>
<name>A0A923RKY6_9FIRM</name>
<dbReference type="RefSeq" id="WP_186873386.1">
    <property type="nucleotide sequence ID" value="NZ_JACOOR010000002.1"/>
</dbReference>
<reference evidence="2" key="1">
    <citation type="submission" date="2020-08" db="EMBL/GenBank/DDBJ databases">
        <title>Genome public.</title>
        <authorList>
            <person name="Liu C."/>
            <person name="Sun Q."/>
        </authorList>
    </citation>
    <scope>NUCLEOTIDE SEQUENCE</scope>
    <source>
        <strain evidence="2">NSJ-68</strain>
    </source>
</reference>
<evidence type="ECO:0000313" key="2">
    <source>
        <dbReference type="EMBL" id="MBC5658672.1"/>
    </source>
</evidence>
<sequence>MDRNEFVSTLRAALTGEVSPAVVEDNVRYYQDYISQEIASGKSEKEVLDSLGDPRLIARTIVDTQGDASCQDGPAYGYYEKEPEEQKGFHAEFNDEGGIDIKYKKFNFNTWYGKLLVTVVLIAILVLIVALITGILSVVLPVLVPILIVVFLVRLLLVLFGDRW</sequence>
<keyword evidence="1" id="KW-0472">Membrane</keyword>
<gene>
    <name evidence="2" type="ORF">H8S44_02610</name>
</gene>